<feature type="region of interest" description="Disordered" evidence="2">
    <location>
        <begin position="249"/>
        <end position="326"/>
    </location>
</feature>
<evidence type="ECO:0000256" key="2">
    <source>
        <dbReference type="SAM" id="MobiDB-lite"/>
    </source>
</evidence>
<keyword evidence="4" id="KW-1185">Reference proteome</keyword>
<gene>
    <name evidence="3" type="ORF">AKO1_007953</name>
</gene>
<comment type="similarity">
    <text evidence="1">Belongs to the asteroid family.</text>
</comment>
<dbReference type="Gene3D" id="3.40.50.1010">
    <property type="entry name" value="5'-nuclease"/>
    <property type="match status" value="1"/>
</dbReference>
<evidence type="ECO:0000313" key="3">
    <source>
        <dbReference type="EMBL" id="KAL0479076.1"/>
    </source>
</evidence>
<dbReference type="PANTHER" id="PTHR15665">
    <property type="entry name" value="ASTEROID PROTEIN"/>
    <property type="match status" value="1"/>
</dbReference>
<protein>
    <submittedName>
        <fullName evidence="3">Uncharacterized protein</fullName>
    </submittedName>
</protein>
<dbReference type="EMBL" id="JAOPGA020000496">
    <property type="protein sequence ID" value="KAL0479076.1"/>
    <property type="molecule type" value="Genomic_DNA"/>
</dbReference>
<dbReference type="AlphaFoldDB" id="A0AAW2YQG4"/>
<reference evidence="3 4" key="1">
    <citation type="submission" date="2024-03" db="EMBL/GenBank/DDBJ databases">
        <title>The Acrasis kona genome and developmental transcriptomes reveal deep origins of eukaryotic multicellular pathways.</title>
        <authorList>
            <person name="Sheikh S."/>
            <person name="Fu C.-J."/>
            <person name="Brown M.W."/>
            <person name="Baldauf S.L."/>
        </authorList>
    </citation>
    <scope>NUCLEOTIDE SEQUENCE [LARGE SCALE GENOMIC DNA]</scope>
    <source>
        <strain evidence="3 4">ATCC MYA-3509</strain>
    </source>
</reference>
<name>A0AAW2YQG4_9EUKA</name>
<accession>A0AAW2YQG4</accession>
<feature type="compositionally biased region" description="Polar residues" evidence="2">
    <location>
        <begin position="285"/>
        <end position="312"/>
    </location>
</feature>
<feature type="compositionally biased region" description="Basic and acidic residues" evidence="2">
    <location>
        <begin position="268"/>
        <end position="281"/>
    </location>
</feature>
<dbReference type="Proteomes" id="UP001431209">
    <property type="component" value="Unassembled WGS sequence"/>
</dbReference>
<dbReference type="InterPro" id="IPR026832">
    <property type="entry name" value="Asteroid"/>
</dbReference>
<proteinExistence type="inferred from homology"/>
<organism evidence="3 4">
    <name type="scientific">Acrasis kona</name>
    <dbReference type="NCBI Taxonomy" id="1008807"/>
    <lineage>
        <taxon>Eukaryota</taxon>
        <taxon>Discoba</taxon>
        <taxon>Heterolobosea</taxon>
        <taxon>Tetramitia</taxon>
        <taxon>Eutetramitia</taxon>
        <taxon>Acrasidae</taxon>
        <taxon>Acrasis</taxon>
    </lineage>
</organism>
<evidence type="ECO:0000313" key="4">
    <source>
        <dbReference type="Proteomes" id="UP001431209"/>
    </source>
</evidence>
<evidence type="ECO:0000256" key="1">
    <source>
        <dbReference type="ARBA" id="ARBA00007398"/>
    </source>
</evidence>
<dbReference type="SUPFAM" id="SSF88723">
    <property type="entry name" value="PIN domain-like"/>
    <property type="match status" value="1"/>
</dbReference>
<dbReference type="InterPro" id="IPR029060">
    <property type="entry name" value="PIN-like_dom_sf"/>
</dbReference>
<sequence>MGVGGLAIVVSQEGFKPQEINLTDLAKRSNRPVSLVVDMNSIMFSLFLKSGFDSYSGGDYEQQLLYLTQFLENVEKSGVHLVLVIDGCTPTKKEKTYKERRVRQAKECAKVFEKAQIYQKYTATTLKPSEFFKYLFLMAARQFKNITIMSAPFEADPLMAKIAQERVGGQFKHMGVVTSDSDFMIYDSAGLVEPSCFKSINSNPPETIIKRVTPKMMLPLVACLSGNDYFSNPSVFYVNIEARTKALEDQVQRKEQQNGKINKRKRRAENFPEPKNKRIKLETPITPSLDSNEPETTSEAKQTIPETDQTNPVAEHKNKKYQKQEKMDRKTKLKLVANFVREYFETKNITVVGTQEARDFYSSIYKSEEKVNDLVHNFEEYNVGTLPDDHDHFDFKHLFKDYVPFNPFGSIKEEETAYEKRMDDLLKQFADQMKMYDLHHEVVLLMTAHLNKIQVMMDDQFAPSDTNFMYAELRKRFYVYSFFHDVNNSRDELTITEQYVRRTQFCQDQITVTRSMFKSMYGSEYPKNKQLDKKIELLRVYNVSKSSYDQLCAFLEEKLPKKHNVNSFVILIIVLNYIFSCHSIDEHFAQWEYECLIASFCSPGKLLPEGNPLTCLLGIKQYWPRSFVAQEVQGVFLGSNHLQMACRMVNGLKIFMQYNGWFGNAFDSEDMVGSVLLFNGTKFAKIYRKVSQQAKSKNIKKLKSDETYIRSILKKALEIVRDECKDSEEIPPK</sequence>
<dbReference type="PANTHER" id="PTHR15665:SF1">
    <property type="entry name" value="PROTEIN ASTEROID HOMOLOG 1"/>
    <property type="match status" value="1"/>
</dbReference>
<comment type="caution">
    <text evidence="3">The sequence shown here is derived from an EMBL/GenBank/DDBJ whole genome shotgun (WGS) entry which is preliminary data.</text>
</comment>